<organism evidence="1 2">
    <name type="scientific">Pelusios castaneus</name>
    <name type="common">West African mud turtle</name>
    <dbReference type="NCBI Taxonomy" id="367368"/>
    <lineage>
        <taxon>Eukaryota</taxon>
        <taxon>Metazoa</taxon>
        <taxon>Chordata</taxon>
        <taxon>Craniata</taxon>
        <taxon>Vertebrata</taxon>
        <taxon>Euteleostomi</taxon>
        <taxon>Archelosauria</taxon>
        <taxon>Testudinata</taxon>
        <taxon>Testudines</taxon>
        <taxon>Pleurodira</taxon>
        <taxon>Pelomedusidae</taxon>
        <taxon>Pelusios</taxon>
    </lineage>
</organism>
<dbReference type="Proteomes" id="UP000694393">
    <property type="component" value="Unplaced"/>
</dbReference>
<dbReference type="AlphaFoldDB" id="A0A8C8RDK7"/>
<evidence type="ECO:0000313" key="2">
    <source>
        <dbReference type="Proteomes" id="UP000694393"/>
    </source>
</evidence>
<reference evidence="1" key="2">
    <citation type="submission" date="2025-09" db="UniProtKB">
        <authorList>
            <consortium name="Ensembl"/>
        </authorList>
    </citation>
    <scope>IDENTIFICATION</scope>
</reference>
<evidence type="ECO:0000313" key="1">
    <source>
        <dbReference type="Ensembl" id="ENSPCEP00000004094.1"/>
    </source>
</evidence>
<reference evidence="1" key="1">
    <citation type="submission" date="2025-08" db="UniProtKB">
        <authorList>
            <consortium name="Ensembl"/>
        </authorList>
    </citation>
    <scope>IDENTIFICATION</scope>
</reference>
<sequence>TADLQGGGDGDSARSRTHLEVLWIHVQLVAVQLTQVGEGGLDVVQVLHSVPEGGQHLLAVGVDLGVVQDGVGAGEVPEGREEPLGPGIDDQVGPQGLGLPGQGFATNFLHIDLGPQGDNVVLLIWCELPHGDEIVGLLGAAAA</sequence>
<dbReference type="Ensembl" id="ENSPCET00000004223.1">
    <property type="protein sequence ID" value="ENSPCEP00000004094.1"/>
    <property type="gene ID" value="ENSPCEG00000003275.1"/>
</dbReference>
<proteinExistence type="predicted"/>
<keyword evidence="2" id="KW-1185">Reference proteome</keyword>
<name>A0A8C8RDK7_9SAUR</name>
<accession>A0A8C8RDK7</accession>
<protein>
    <submittedName>
        <fullName evidence="1">Uncharacterized protein</fullName>
    </submittedName>
</protein>